<accession>A0A7T7M806</accession>
<keyword evidence="3 5" id="KW-0175">Coiled coil</keyword>
<evidence type="ECO:0000256" key="2">
    <source>
        <dbReference type="ARBA" id="ARBA00022840"/>
    </source>
</evidence>
<feature type="domain" description="AAA+ ATPase" evidence="6">
    <location>
        <begin position="251"/>
        <end position="400"/>
    </location>
</feature>
<reference evidence="7 8" key="1">
    <citation type="submission" date="2020-12" db="EMBL/GenBank/DDBJ databases">
        <authorList>
            <person name="Zhou J."/>
        </authorList>
    </citation>
    <scope>NUCLEOTIDE SEQUENCE [LARGE SCALE GENOMIC DNA]</scope>
    <source>
        <strain evidence="7 8">CCUG 61299</strain>
    </source>
</reference>
<dbReference type="Pfam" id="PF16450">
    <property type="entry name" value="Prot_ATP_ID_OB_C"/>
    <property type="match status" value="1"/>
</dbReference>
<dbReference type="KEGG" id="awe:JG540_05660"/>
<dbReference type="InterPro" id="IPR003960">
    <property type="entry name" value="ATPase_AAA_CS"/>
</dbReference>
<dbReference type="Pfam" id="PF00004">
    <property type="entry name" value="AAA"/>
    <property type="match status" value="1"/>
</dbReference>
<dbReference type="NCBIfam" id="TIGR03689">
    <property type="entry name" value="pup_AAA"/>
    <property type="match status" value="1"/>
</dbReference>
<proteinExistence type="inferred from homology"/>
<dbReference type="Gene3D" id="1.20.5.170">
    <property type="match status" value="1"/>
</dbReference>
<evidence type="ECO:0000313" key="7">
    <source>
        <dbReference type="EMBL" id="QQM66606.1"/>
    </source>
</evidence>
<dbReference type="AlphaFoldDB" id="A0A7T7M806"/>
<organism evidence="7 8">
    <name type="scientific">Actinomyces weissii</name>
    <dbReference type="NCBI Taxonomy" id="675090"/>
    <lineage>
        <taxon>Bacteria</taxon>
        <taxon>Bacillati</taxon>
        <taxon>Actinomycetota</taxon>
        <taxon>Actinomycetes</taxon>
        <taxon>Actinomycetales</taxon>
        <taxon>Actinomycetaceae</taxon>
        <taxon>Actinomyces</taxon>
    </lineage>
</organism>
<evidence type="ECO:0000259" key="6">
    <source>
        <dbReference type="SMART" id="SM00382"/>
    </source>
</evidence>
<evidence type="ECO:0000256" key="1">
    <source>
        <dbReference type="ARBA" id="ARBA00022741"/>
    </source>
</evidence>
<evidence type="ECO:0000256" key="5">
    <source>
        <dbReference type="SAM" id="Coils"/>
    </source>
</evidence>
<feature type="coiled-coil region" evidence="5">
    <location>
        <begin position="22"/>
        <end position="56"/>
    </location>
</feature>
<dbReference type="Gene3D" id="2.40.50.140">
    <property type="entry name" value="Nucleic acid-binding proteins"/>
    <property type="match status" value="2"/>
</dbReference>
<dbReference type="FunFam" id="3.40.50.300:FF:001025">
    <property type="entry name" value="ATPase family, AAA domain-containing 2B"/>
    <property type="match status" value="1"/>
</dbReference>
<keyword evidence="7" id="KW-0647">Proteasome</keyword>
<sequence>MTDTQPPAQGPAPAPSFTSHQLREARAQAVSLAEKNERLAAALTAARARLRELGEQLDAVTRPPLTFGTVTAPAAPAVSDGPGEGTGSQAAYVEVSLSGRTMRLAVHPGLDAARLQAGARVAVNDQLLVVEVLPGPVTGEAVVLEELVPDGASRPRALVTTGSGTSRLLTLAATLDPAALAPGDTLTADLRADLALARVERSGVEQLVVAESPEVAWSDIGGLGKQVAQVRDALELPFAHPELYRAYGLRAPRGVLLYGPPGCGKTLIAKAVATSLARAGGSPRRTAFLNVKGPELLSKFVGETERQIRAVFAQARKVAAEDRPVVVFFDEMEALLRTRGTGVSSDVETMIVPQVLAEIDGVESLRNVVVIGASNREDMIDPALLRPGRFDVKIRVGRPDEAGAREILAKHLSADLPLDPAELAAVGGDRQAAVQAICQATAASLYRRSPATAVLEVTYASGATRRLHLADLVSGALLAAVVDRAKTAAIKDELAGGAGGLSTARMLTALQTESRQNEAVTAATTAEGWERLLEPGGEPVRAVRRLLSQESR</sequence>
<dbReference type="RefSeq" id="WP_200274696.1">
    <property type="nucleotide sequence ID" value="NZ_CP066802.1"/>
</dbReference>
<dbReference type="Gene3D" id="1.10.8.60">
    <property type="match status" value="1"/>
</dbReference>
<dbReference type="Proteomes" id="UP000595895">
    <property type="component" value="Chromosome"/>
</dbReference>
<keyword evidence="8" id="KW-1185">Reference proteome</keyword>
<dbReference type="GO" id="GO:0019941">
    <property type="term" value="P:modification-dependent protein catabolic process"/>
    <property type="evidence" value="ECO:0007669"/>
    <property type="project" value="InterPro"/>
</dbReference>
<dbReference type="InterPro" id="IPR032501">
    <property type="entry name" value="Prot_ATP_ID_OB_2nd"/>
</dbReference>
<dbReference type="InterPro" id="IPR050168">
    <property type="entry name" value="AAA_ATPase_domain"/>
</dbReference>
<dbReference type="InterPro" id="IPR012340">
    <property type="entry name" value="NA-bd_OB-fold"/>
</dbReference>
<dbReference type="InterPro" id="IPR027417">
    <property type="entry name" value="P-loop_NTPase"/>
</dbReference>
<dbReference type="EMBL" id="CP066802">
    <property type="protein sequence ID" value="QQM66606.1"/>
    <property type="molecule type" value="Genomic_DNA"/>
</dbReference>
<keyword evidence="2 4" id="KW-0067">ATP-binding</keyword>
<dbReference type="PANTHER" id="PTHR23077">
    <property type="entry name" value="AAA-FAMILY ATPASE"/>
    <property type="match status" value="1"/>
</dbReference>
<dbReference type="GO" id="GO:0016887">
    <property type="term" value="F:ATP hydrolysis activity"/>
    <property type="evidence" value="ECO:0007669"/>
    <property type="project" value="InterPro"/>
</dbReference>
<dbReference type="Gene3D" id="3.40.50.300">
    <property type="entry name" value="P-loop containing nucleotide triphosphate hydrolases"/>
    <property type="match status" value="1"/>
</dbReference>
<dbReference type="InterPro" id="IPR003959">
    <property type="entry name" value="ATPase_AAA_core"/>
</dbReference>
<dbReference type="GO" id="GO:0005524">
    <property type="term" value="F:ATP binding"/>
    <property type="evidence" value="ECO:0007669"/>
    <property type="project" value="UniProtKB-KW"/>
</dbReference>
<evidence type="ECO:0000256" key="4">
    <source>
        <dbReference type="RuleBase" id="RU003651"/>
    </source>
</evidence>
<dbReference type="SUPFAM" id="SSF52540">
    <property type="entry name" value="P-loop containing nucleoside triphosphate hydrolases"/>
    <property type="match status" value="1"/>
</dbReference>
<dbReference type="PANTHER" id="PTHR23077:SF144">
    <property type="entry name" value="PROTEASOME-ASSOCIATED ATPASE"/>
    <property type="match status" value="1"/>
</dbReference>
<dbReference type="PROSITE" id="PS00674">
    <property type="entry name" value="AAA"/>
    <property type="match status" value="1"/>
</dbReference>
<dbReference type="InterPro" id="IPR041626">
    <property type="entry name" value="Prot_ATP_ID_OB_N"/>
</dbReference>
<keyword evidence="1 4" id="KW-0547">Nucleotide-binding</keyword>
<protein>
    <submittedName>
        <fullName evidence="7">Proteasome ATPase</fullName>
    </submittedName>
</protein>
<dbReference type="Pfam" id="PF17758">
    <property type="entry name" value="Prot_ATP_ID_OB_N"/>
    <property type="match status" value="1"/>
</dbReference>
<dbReference type="GO" id="GO:0010498">
    <property type="term" value="P:proteasomal protein catabolic process"/>
    <property type="evidence" value="ECO:0007669"/>
    <property type="project" value="InterPro"/>
</dbReference>
<gene>
    <name evidence="7" type="primary">arc</name>
    <name evidence="7" type="ORF">JG540_05660</name>
</gene>
<comment type="similarity">
    <text evidence="4">Belongs to the AAA ATPase family.</text>
</comment>
<evidence type="ECO:0000313" key="8">
    <source>
        <dbReference type="Proteomes" id="UP000595895"/>
    </source>
</evidence>
<name>A0A7T7M806_9ACTO</name>
<dbReference type="InterPro" id="IPR022482">
    <property type="entry name" value="Proteasome_ATPase"/>
</dbReference>
<evidence type="ECO:0000256" key="3">
    <source>
        <dbReference type="ARBA" id="ARBA00023054"/>
    </source>
</evidence>
<dbReference type="InterPro" id="IPR003593">
    <property type="entry name" value="AAA+_ATPase"/>
</dbReference>
<dbReference type="SMART" id="SM00382">
    <property type="entry name" value="AAA"/>
    <property type="match status" value="1"/>
</dbReference>
<dbReference type="GO" id="GO:0000502">
    <property type="term" value="C:proteasome complex"/>
    <property type="evidence" value="ECO:0007669"/>
    <property type="project" value="UniProtKB-KW"/>
</dbReference>